<evidence type="ECO:0000313" key="1">
    <source>
        <dbReference type="EMBL" id="GCB69114.1"/>
    </source>
</evidence>
<protein>
    <submittedName>
        <fullName evidence="1">Uncharacterized protein</fullName>
    </submittedName>
</protein>
<dbReference type="OrthoDB" id="8778600at2759"/>
<dbReference type="PANTHER" id="PTHR14889:SF3">
    <property type="entry name" value="TLR ADAPTER INTERACTING WITH SLC15A4 ON THE LYSOSOME"/>
    <property type="match status" value="1"/>
</dbReference>
<dbReference type="STRING" id="75743.A0A401P7L6"/>
<dbReference type="EMBL" id="BFAA01001681">
    <property type="protein sequence ID" value="GCB69114.1"/>
    <property type="molecule type" value="Genomic_DNA"/>
</dbReference>
<proteinExistence type="predicted"/>
<dbReference type="GO" id="GO:0034121">
    <property type="term" value="P:regulation of toll-like receptor signaling pathway"/>
    <property type="evidence" value="ECO:0007669"/>
    <property type="project" value="InterPro"/>
</dbReference>
<dbReference type="Proteomes" id="UP000288216">
    <property type="component" value="Unassembled WGS sequence"/>
</dbReference>
<dbReference type="GO" id="GO:0035751">
    <property type="term" value="P:regulation of lysosomal lumen pH"/>
    <property type="evidence" value="ECO:0007669"/>
    <property type="project" value="TreeGrafter"/>
</dbReference>
<gene>
    <name evidence="1" type="ORF">scyTo_0005423</name>
</gene>
<comment type="caution">
    <text evidence="1">The sequence shown here is derived from an EMBL/GenBank/DDBJ whole genome shotgun (WGS) entry which is preliminary data.</text>
</comment>
<organism evidence="1 2">
    <name type="scientific">Scyliorhinus torazame</name>
    <name type="common">Cloudy catshark</name>
    <name type="synonym">Catulus torazame</name>
    <dbReference type="NCBI Taxonomy" id="75743"/>
    <lineage>
        <taxon>Eukaryota</taxon>
        <taxon>Metazoa</taxon>
        <taxon>Chordata</taxon>
        <taxon>Craniata</taxon>
        <taxon>Vertebrata</taxon>
        <taxon>Chondrichthyes</taxon>
        <taxon>Elasmobranchii</taxon>
        <taxon>Galeomorphii</taxon>
        <taxon>Galeoidea</taxon>
        <taxon>Carcharhiniformes</taxon>
        <taxon>Scyliorhinidae</taxon>
        <taxon>Scyliorhinus</taxon>
    </lineage>
</organism>
<dbReference type="OMA" id="GSHFLMT"/>
<accession>A0A401P7L6</accession>
<dbReference type="PANTHER" id="PTHR14889">
    <property type="entry name" value="RCG36411"/>
    <property type="match status" value="1"/>
</dbReference>
<evidence type="ECO:0000313" key="2">
    <source>
        <dbReference type="Proteomes" id="UP000288216"/>
    </source>
</evidence>
<keyword evidence="2" id="KW-1185">Reference proteome</keyword>
<reference evidence="1 2" key="1">
    <citation type="journal article" date="2018" name="Nat. Ecol. Evol.">
        <title>Shark genomes provide insights into elasmobranch evolution and the origin of vertebrates.</title>
        <authorList>
            <person name="Hara Y"/>
            <person name="Yamaguchi K"/>
            <person name="Onimaru K"/>
            <person name="Kadota M"/>
            <person name="Koyanagi M"/>
            <person name="Keeley SD"/>
            <person name="Tatsumi K"/>
            <person name="Tanaka K"/>
            <person name="Motone F"/>
            <person name="Kageyama Y"/>
            <person name="Nozu R"/>
            <person name="Adachi N"/>
            <person name="Nishimura O"/>
            <person name="Nakagawa R"/>
            <person name="Tanegashima C"/>
            <person name="Kiyatake I"/>
            <person name="Matsumoto R"/>
            <person name="Murakumo K"/>
            <person name="Nishida K"/>
            <person name="Terakita A"/>
            <person name="Kuratani S"/>
            <person name="Sato K"/>
            <person name="Hyodo S Kuraku.S."/>
        </authorList>
    </citation>
    <scope>NUCLEOTIDE SEQUENCE [LARGE SCALE GENOMIC DNA]</scope>
</reference>
<dbReference type="Pfam" id="PF15133">
    <property type="entry name" value="TASL"/>
    <property type="match status" value="1"/>
</dbReference>
<dbReference type="InterPro" id="IPR027869">
    <property type="entry name" value="TASL"/>
</dbReference>
<dbReference type="AlphaFoldDB" id="A0A401P7L6"/>
<name>A0A401P7L6_SCYTO</name>
<sequence length="380" mass="42404">MPLLNSAVDCAFIPHNIVFNIVKFRHDTGYNMQLVKCNTGVKSALGPTSHHYLFALYVSRRAQIAEPRKSAPAMLAEGFLTGIGYSHHQKESAHQENCVNSNRGRKTSIGSWEELFSSLELTESLEHEPHSAEENSQSRLATLEGTIHMKGESLQFQSENAAADVNTRAPMFERKTSDILDIPKSARCSGSDMDLYRSWSTTCQSYTDLQIGGDNVTPNSPTNSYCFMDHDYESCDWPTLQLKNQSVGPYIPGSWYEGRQRSGTDAFFNSDKSIALLKEPLSNSVLNGYMEKKITELYKQYLEDNMAQCASPTKILGSHFLMTNIDQISLQISHEKNLEPTKAKDIVLQCLLSVACATNSSDICTPNLQISSQQTDRLAF</sequence>